<comment type="subunit">
    <text evidence="3">Homodimer.</text>
</comment>
<dbReference type="PANTHER" id="PTHR31689">
    <property type="entry name" value="DIAMINOPIMELATE EPIMERASE, CHLOROPLASTIC"/>
    <property type="match status" value="1"/>
</dbReference>
<evidence type="ECO:0000256" key="3">
    <source>
        <dbReference type="HAMAP-Rule" id="MF_00197"/>
    </source>
</evidence>
<feature type="binding site" evidence="3">
    <location>
        <position position="70"/>
    </location>
    <ligand>
        <name>substrate</name>
    </ligand>
</feature>
<dbReference type="GO" id="GO:0008837">
    <property type="term" value="F:diaminopimelate epimerase activity"/>
    <property type="evidence" value="ECO:0007669"/>
    <property type="project" value="UniProtKB-EC"/>
</dbReference>
<comment type="caution">
    <text evidence="5">The sequence shown here is derived from an EMBL/GenBank/DDBJ whole genome shotgun (WGS) entry which is preliminary data.</text>
</comment>
<sequence>MTAADTRIDFQKYTAGGNDYLVLDEETWGGPLTPDAVRLLCDRRFGIGADGILQRRPAPPDGPYPVRIYNSDGSACERSGNGLRIFAQWLRDTGVTARDRFPVHCRAGTSAVEFHDDASLSVEMGTASHRPDDIGLTDPAVPGGRHRLPTSAGDLDVTTLSLGNPHTVVFSDLPPDAVHRLGHEIATHPLFRHGTNVQFVTGIAPDALAIEVWERGAGRTLASGASACAAATAALARGLVRAPVTVRMAGGEVTVLLRDGAVVWQRGSAHRVFAGAIDRAYATGDAKEGAR</sequence>
<dbReference type="EMBL" id="JBHSPW010000019">
    <property type="protein sequence ID" value="MFC5897155.1"/>
    <property type="molecule type" value="Genomic_DNA"/>
</dbReference>
<dbReference type="PANTHER" id="PTHR31689:SF0">
    <property type="entry name" value="DIAMINOPIMELATE EPIMERASE"/>
    <property type="match status" value="1"/>
</dbReference>
<feature type="binding site" evidence="3">
    <location>
        <position position="18"/>
    </location>
    <ligand>
        <name>substrate</name>
    </ligand>
</feature>
<dbReference type="Pfam" id="PF01678">
    <property type="entry name" value="DAP_epimerase"/>
    <property type="match status" value="2"/>
</dbReference>
<comment type="catalytic activity">
    <reaction evidence="3">
        <text>(2S,6S)-2,6-diaminopimelate = meso-2,6-diaminopimelate</text>
        <dbReference type="Rhea" id="RHEA:15393"/>
        <dbReference type="ChEBI" id="CHEBI:57609"/>
        <dbReference type="ChEBI" id="CHEBI:57791"/>
        <dbReference type="EC" id="5.1.1.7"/>
    </reaction>
</comment>
<keyword evidence="3" id="KW-0963">Cytoplasm</keyword>
<feature type="site" description="Could be important to modulate the pK values of the two catalytic cysteine residues" evidence="3">
    <location>
        <position position="214"/>
    </location>
</feature>
<dbReference type="EC" id="5.1.1.7" evidence="3 4"/>
<keyword evidence="6" id="KW-1185">Reference proteome</keyword>
<proteinExistence type="inferred from homology"/>
<name>A0ABW1FT88_9ACTN</name>
<feature type="binding site" evidence="3">
    <location>
        <begin position="214"/>
        <end position="215"/>
    </location>
    <ligand>
        <name>substrate</name>
    </ligand>
</feature>
<reference evidence="6" key="1">
    <citation type="journal article" date="2019" name="Int. J. Syst. Evol. Microbiol.">
        <title>The Global Catalogue of Microorganisms (GCM) 10K type strain sequencing project: providing services to taxonomists for standard genome sequencing and annotation.</title>
        <authorList>
            <consortium name="The Broad Institute Genomics Platform"/>
            <consortium name="The Broad Institute Genome Sequencing Center for Infectious Disease"/>
            <person name="Wu L."/>
            <person name="Ma J."/>
        </authorList>
    </citation>
    <scope>NUCLEOTIDE SEQUENCE [LARGE SCALE GENOMIC DNA]</scope>
    <source>
        <strain evidence="6">CGMCC 1.15809</strain>
    </source>
</reference>
<comment type="caution">
    <text evidence="3">Lacks conserved residue(s) required for the propagation of feature annotation.</text>
</comment>
<dbReference type="RefSeq" id="WP_345076995.1">
    <property type="nucleotide sequence ID" value="NZ_BAAAWG010000001.1"/>
</dbReference>
<evidence type="ECO:0000313" key="5">
    <source>
        <dbReference type="EMBL" id="MFC5897155.1"/>
    </source>
</evidence>
<keyword evidence="2 3" id="KW-0413">Isomerase</keyword>
<evidence type="ECO:0000256" key="1">
    <source>
        <dbReference type="ARBA" id="ARBA00010219"/>
    </source>
</evidence>
<evidence type="ECO:0000256" key="4">
    <source>
        <dbReference type="NCBIfam" id="TIGR00652"/>
    </source>
</evidence>
<gene>
    <name evidence="3 5" type="primary">dapF</name>
    <name evidence="5" type="ORF">ACFP3M_30565</name>
</gene>
<evidence type="ECO:0000256" key="2">
    <source>
        <dbReference type="ARBA" id="ARBA00023235"/>
    </source>
</evidence>
<dbReference type="Gene3D" id="3.10.310.10">
    <property type="entry name" value="Diaminopimelate Epimerase, Chain A, domain 1"/>
    <property type="match status" value="2"/>
</dbReference>
<evidence type="ECO:0000313" key="6">
    <source>
        <dbReference type="Proteomes" id="UP001596241"/>
    </source>
</evidence>
<protein>
    <recommendedName>
        <fullName evidence="3 4">Diaminopimelate epimerase</fullName>
        <shortName evidence="3">DAP epimerase</shortName>
        <ecNumber evidence="3 4">5.1.1.7</ecNumber>
    </recommendedName>
    <alternativeName>
        <fullName evidence="3">PLP-independent amino acid racemase</fullName>
    </alternativeName>
</protein>
<dbReference type="NCBIfam" id="TIGR00652">
    <property type="entry name" value="DapF"/>
    <property type="match status" value="1"/>
</dbReference>
<keyword evidence="3" id="KW-0028">Amino-acid biosynthesis</keyword>
<dbReference type="HAMAP" id="MF_00197">
    <property type="entry name" value="DAP_epimerase"/>
    <property type="match status" value="1"/>
</dbReference>
<keyword evidence="3" id="KW-0457">Lysine biosynthesis</keyword>
<accession>A0ABW1FT88</accession>
<feature type="site" description="Could be important to modulate the pK values of the two catalytic cysteine residues" evidence="3">
    <location>
        <position position="166"/>
    </location>
</feature>
<comment type="pathway">
    <text evidence="3">Amino-acid biosynthesis; L-lysine biosynthesis via DAP pathway; DL-2,6-diaminopimelate from LL-2,6-diaminopimelate: step 1/1.</text>
</comment>
<organism evidence="5 6">
    <name type="scientific">Streptomyces ramulosus</name>
    <dbReference type="NCBI Taxonomy" id="47762"/>
    <lineage>
        <taxon>Bacteria</taxon>
        <taxon>Bacillati</taxon>
        <taxon>Actinomycetota</taxon>
        <taxon>Actinomycetes</taxon>
        <taxon>Kitasatosporales</taxon>
        <taxon>Streptomycetaceae</taxon>
        <taxon>Streptomyces</taxon>
    </lineage>
</organism>
<feature type="binding site" evidence="3">
    <location>
        <position position="164"/>
    </location>
    <ligand>
        <name>substrate</name>
    </ligand>
</feature>
<dbReference type="SUPFAM" id="SSF54506">
    <property type="entry name" value="Diaminopimelate epimerase-like"/>
    <property type="match status" value="2"/>
</dbReference>
<comment type="subcellular location">
    <subcellularLocation>
        <location evidence="3">Cytoplasm</location>
    </subcellularLocation>
</comment>
<comment type="function">
    <text evidence="3">Catalyzes the stereoinversion of LL-2,6-diaminopimelate (L,L-DAP) to meso-diaminopimelate (meso-DAP), a precursor of L-lysine and an essential component of the bacterial peptidoglycan.</text>
</comment>
<dbReference type="InterPro" id="IPR001653">
    <property type="entry name" value="DAP_epimerase_DapF"/>
</dbReference>
<comment type="similarity">
    <text evidence="1 3">Belongs to the diaminopimelate epimerase family.</text>
</comment>
<dbReference type="Proteomes" id="UP001596241">
    <property type="component" value="Unassembled WGS sequence"/>
</dbReference>
<feature type="binding site" evidence="3">
    <location>
        <begin position="80"/>
        <end position="81"/>
    </location>
    <ligand>
        <name>substrate</name>
    </ligand>
</feature>
<feature type="binding site" evidence="3">
    <location>
        <position position="196"/>
    </location>
    <ligand>
        <name>substrate</name>
    </ligand>
</feature>